<dbReference type="PANTHER" id="PTHR24049:SF22">
    <property type="entry name" value="DROSOPHILA CRUMBS HOMOLOG"/>
    <property type="match status" value="1"/>
</dbReference>
<dbReference type="SMART" id="SM00181">
    <property type="entry name" value="EGF"/>
    <property type="match status" value="5"/>
</dbReference>
<keyword evidence="10" id="KW-1185">Reference proteome</keyword>
<comment type="caution">
    <text evidence="9">The sequence shown here is derived from an EMBL/GenBank/DDBJ whole genome shotgun (WGS) entry which is preliminary data.</text>
</comment>
<dbReference type="InterPro" id="IPR011042">
    <property type="entry name" value="6-blade_b-propeller_TolB-like"/>
</dbReference>
<dbReference type="Gene3D" id="2.120.10.30">
    <property type="entry name" value="TolB, C-terminal domain"/>
    <property type="match status" value="1"/>
</dbReference>
<dbReference type="AlphaFoldDB" id="A0AAD7Y976"/>
<dbReference type="PANTHER" id="PTHR24049">
    <property type="entry name" value="CRUMBS FAMILY MEMBER"/>
    <property type="match status" value="1"/>
</dbReference>
<organism evidence="9 10">
    <name type="scientific">Mythimna separata</name>
    <name type="common">Oriental armyworm</name>
    <name type="synonym">Pseudaletia separata</name>
    <dbReference type="NCBI Taxonomy" id="271217"/>
    <lineage>
        <taxon>Eukaryota</taxon>
        <taxon>Metazoa</taxon>
        <taxon>Ecdysozoa</taxon>
        <taxon>Arthropoda</taxon>
        <taxon>Hexapoda</taxon>
        <taxon>Insecta</taxon>
        <taxon>Pterygota</taxon>
        <taxon>Neoptera</taxon>
        <taxon>Endopterygota</taxon>
        <taxon>Lepidoptera</taxon>
        <taxon>Glossata</taxon>
        <taxon>Ditrysia</taxon>
        <taxon>Noctuoidea</taxon>
        <taxon>Noctuidae</taxon>
        <taxon>Noctuinae</taxon>
        <taxon>Hadenini</taxon>
        <taxon>Mythimna</taxon>
    </lineage>
</organism>
<dbReference type="InterPro" id="IPR000742">
    <property type="entry name" value="EGF"/>
</dbReference>
<evidence type="ECO:0000256" key="6">
    <source>
        <dbReference type="PROSITE-ProRule" id="PRU00461"/>
    </source>
</evidence>
<dbReference type="GO" id="GO:0045197">
    <property type="term" value="P:establishment or maintenance of epithelial cell apical/basal polarity"/>
    <property type="evidence" value="ECO:0007669"/>
    <property type="project" value="TreeGrafter"/>
</dbReference>
<feature type="disulfide bond" evidence="5">
    <location>
        <begin position="376"/>
        <end position="385"/>
    </location>
</feature>
<feature type="domain" description="EGF-like" evidence="8">
    <location>
        <begin position="350"/>
        <end position="386"/>
    </location>
</feature>
<evidence type="ECO:0000256" key="7">
    <source>
        <dbReference type="SAM" id="SignalP"/>
    </source>
</evidence>
<dbReference type="EMBL" id="JARGEI010000028">
    <property type="protein sequence ID" value="KAJ8706704.1"/>
    <property type="molecule type" value="Genomic_DNA"/>
</dbReference>
<reference evidence="9" key="1">
    <citation type="submission" date="2023-03" db="EMBL/GenBank/DDBJ databases">
        <title>Chromosome-level genomes of two armyworms, Mythimna separata and Mythimna loreyi, provide insights into the biosynthesis and reception of sex pheromones.</title>
        <authorList>
            <person name="Zhao H."/>
        </authorList>
    </citation>
    <scope>NUCLEOTIDE SEQUENCE</scope>
    <source>
        <strain evidence="9">BeijingLab</strain>
        <tissue evidence="9">Pupa</tissue>
    </source>
</reference>
<feature type="disulfide bond" evidence="5">
    <location>
        <begin position="447"/>
        <end position="456"/>
    </location>
</feature>
<dbReference type="PROSITE" id="PS00022">
    <property type="entry name" value="EGF_1"/>
    <property type="match status" value="3"/>
</dbReference>
<feature type="signal peptide" evidence="7">
    <location>
        <begin position="1"/>
        <end position="19"/>
    </location>
</feature>
<evidence type="ECO:0000256" key="1">
    <source>
        <dbReference type="ARBA" id="ARBA00022536"/>
    </source>
</evidence>
<dbReference type="GO" id="GO:0007157">
    <property type="term" value="P:heterophilic cell-cell adhesion via plasma membrane cell adhesion molecules"/>
    <property type="evidence" value="ECO:0007669"/>
    <property type="project" value="TreeGrafter"/>
</dbReference>
<evidence type="ECO:0000313" key="9">
    <source>
        <dbReference type="EMBL" id="KAJ8706704.1"/>
    </source>
</evidence>
<evidence type="ECO:0000256" key="3">
    <source>
        <dbReference type="ARBA" id="ARBA00022737"/>
    </source>
</evidence>
<dbReference type="GO" id="GO:0005886">
    <property type="term" value="C:plasma membrane"/>
    <property type="evidence" value="ECO:0007669"/>
    <property type="project" value="TreeGrafter"/>
</dbReference>
<sequence>MHSTRVVAVLTLVVGLAHCFPWDIVVGGDKQLHFYYNGTLTHTEEIPLATRITSVTYDPVHYRVLFTDFNKPSMKIYSFDLSTRKIQSLLTIKTDSMYVRGVYDPVTQLLFWKTWYNIYTFSLNPACSDKAVDGNLLVTMDHYCRDIAVDSCGGYIYWITAYEIERARLDGSDREVIVDKTVYYPFSLAIDQQTKRIYWIESINLNGGYQMSIKSANFNGKNQTTIYIAKTTSYVCSLAVSKDFIYWQNDNEVGTWQLPKNSSEHVAKKLYLTPSLNHYNYHRVATNYTIQEQIEEIQCEALQNLIPNNSKPEPTASVCQNYCLEGNCSVNVEERPTCSCKAGYSGERCEVSACHDYCLHDGVCSLNEENKRVCQCTAGYDGERCDISICNEYCVQGNCSIGADGLPKCSCTTGYSGERCEENACHKHCLNGGVCLLNEEDEPACQCTAGYDGRRCEVYANKDNSCDADNSGEATVSACRRFCLNNGVCSLNEASEPVCQCTADYEGQRCDVPAFVVKWFLYAYKNVPPVALSEAVKSMRASTVV</sequence>
<dbReference type="PROSITE" id="PS01186">
    <property type="entry name" value="EGF_2"/>
    <property type="match status" value="2"/>
</dbReference>
<evidence type="ECO:0000259" key="8">
    <source>
        <dbReference type="PROSITE" id="PS50026"/>
    </source>
</evidence>
<feature type="domain" description="EGF-like" evidence="8">
    <location>
        <begin position="421"/>
        <end position="457"/>
    </location>
</feature>
<evidence type="ECO:0000256" key="5">
    <source>
        <dbReference type="PROSITE-ProRule" id="PRU00076"/>
    </source>
</evidence>
<evidence type="ECO:0000256" key="2">
    <source>
        <dbReference type="ARBA" id="ARBA00022729"/>
    </source>
</evidence>
<feature type="disulfide bond" evidence="5">
    <location>
        <begin position="354"/>
        <end position="364"/>
    </location>
</feature>
<dbReference type="InterPro" id="IPR000033">
    <property type="entry name" value="LDLR_classB_rpt"/>
</dbReference>
<dbReference type="Gene3D" id="2.10.25.10">
    <property type="entry name" value="Laminin"/>
    <property type="match status" value="5"/>
</dbReference>
<feature type="disulfide bond" evidence="5">
    <location>
        <begin position="501"/>
        <end position="510"/>
    </location>
</feature>
<dbReference type="SMART" id="SM00135">
    <property type="entry name" value="LY"/>
    <property type="match status" value="3"/>
</dbReference>
<proteinExistence type="predicted"/>
<dbReference type="InterPro" id="IPR013032">
    <property type="entry name" value="EGF-like_CS"/>
</dbReference>
<evidence type="ECO:0000313" key="10">
    <source>
        <dbReference type="Proteomes" id="UP001231518"/>
    </source>
</evidence>
<dbReference type="PROSITE" id="PS51120">
    <property type="entry name" value="LDLRB"/>
    <property type="match status" value="1"/>
</dbReference>
<dbReference type="GO" id="GO:0032991">
    <property type="term" value="C:protein-containing complex"/>
    <property type="evidence" value="ECO:0007669"/>
    <property type="project" value="TreeGrafter"/>
</dbReference>
<feature type="repeat" description="LDL-receptor class B" evidence="6">
    <location>
        <begin position="154"/>
        <end position="194"/>
    </location>
</feature>
<keyword evidence="2 7" id="KW-0732">Signal</keyword>
<feature type="chain" id="PRO_5042071803" description="EGF-like domain-containing protein" evidence="7">
    <location>
        <begin position="20"/>
        <end position="545"/>
    </location>
</feature>
<evidence type="ECO:0000256" key="4">
    <source>
        <dbReference type="ARBA" id="ARBA00023157"/>
    </source>
</evidence>
<protein>
    <recommendedName>
        <fullName evidence="8">EGF-like domain-containing protein</fullName>
    </recommendedName>
</protein>
<keyword evidence="3" id="KW-0677">Repeat</keyword>
<feature type="domain" description="EGF-like" evidence="8">
    <location>
        <begin position="475"/>
        <end position="511"/>
    </location>
</feature>
<accession>A0AAD7Y976</accession>
<dbReference type="Pfam" id="PF12661">
    <property type="entry name" value="hEGF"/>
    <property type="match status" value="2"/>
</dbReference>
<dbReference type="InterPro" id="IPR051022">
    <property type="entry name" value="Notch_Cell-Fate_Det"/>
</dbReference>
<dbReference type="PROSITE" id="PS50026">
    <property type="entry name" value="EGF_3"/>
    <property type="match status" value="3"/>
</dbReference>
<feature type="disulfide bond" evidence="5">
    <location>
        <begin position="479"/>
        <end position="489"/>
    </location>
</feature>
<gene>
    <name evidence="9" type="ORF">PYW07_012782</name>
</gene>
<keyword evidence="1 5" id="KW-0245">EGF-like domain</keyword>
<keyword evidence="4 5" id="KW-1015">Disulfide bond</keyword>
<dbReference type="SUPFAM" id="SSF57196">
    <property type="entry name" value="EGF/Laminin"/>
    <property type="match status" value="5"/>
</dbReference>
<feature type="disulfide bond" evidence="5">
    <location>
        <begin position="425"/>
        <end position="435"/>
    </location>
</feature>
<name>A0AAD7Y976_MYTSE</name>
<dbReference type="Proteomes" id="UP001231518">
    <property type="component" value="Chromosome 30"/>
</dbReference>
<comment type="caution">
    <text evidence="5">Lacks conserved residue(s) required for the propagation of feature annotation.</text>
</comment>
<dbReference type="SUPFAM" id="SSF63825">
    <property type="entry name" value="YWTD domain"/>
    <property type="match status" value="1"/>
</dbReference>